<dbReference type="GO" id="GO:0016787">
    <property type="term" value="F:hydrolase activity"/>
    <property type="evidence" value="ECO:0007669"/>
    <property type="project" value="UniProtKB-KW"/>
</dbReference>
<dbReference type="EMBL" id="JBHSAM010000014">
    <property type="protein sequence ID" value="MFC4099157.1"/>
    <property type="molecule type" value="Genomic_DNA"/>
</dbReference>
<dbReference type="InterPro" id="IPR036412">
    <property type="entry name" value="HAD-like_sf"/>
</dbReference>
<sequence length="139" mass="15775">MYETYIFDLYGTLIDIETDEEDPVVWERLALHYRYAGMKAEGQALNAAVLEASERQLAAGKARFECPEFVMEQSFGDAARQLGGQPTAAWLNETVRWLRTLSMRKLALYDGADELLESLRAAGKKLYLLSNGQRTFDSR</sequence>
<evidence type="ECO:0000313" key="1">
    <source>
        <dbReference type="EMBL" id="MFC4099157.1"/>
    </source>
</evidence>
<dbReference type="EC" id="3.1.3.-" evidence="1"/>
<dbReference type="InterPro" id="IPR023214">
    <property type="entry name" value="HAD_sf"/>
</dbReference>
<comment type="caution">
    <text evidence="1">The sequence shown here is derived from an EMBL/GenBank/DDBJ whole genome shotgun (WGS) entry which is preliminary data.</text>
</comment>
<dbReference type="SUPFAM" id="SSF56784">
    <property type="entry name" value="HAD-like"/>
    <property type="match status" value="1"/>
</dbReference>
<keyword evidence="2" id="KW-1185">Reference proteome</keyword>
<gene>
    <name evidence="1" type="ORF">ACFOZ8_05730</name>
</gene>
<dbReference type="Gene3D" id="3.40.50.1000">
    <property type="entry name" value="HAD superfamily/HAD-like"/>
    <property type="match status" value="1"/>
</dbReference>
<dbReference type="Proteomes" id="UP001595715">
    <property type="component" value="Unassembled WGS sequence"/>
</dbReference>
<dbReference type="RefSeq" id="WP_377717845.1">
    <property type="nucleotide sequence ID" value="NZ_JBHSAM010000014.1"/>
</dbReference>
<organism evidence="1 2">
    <name type="scientific">Paenibacillus xanthanilyticus</name>
    <dbReference type="NCBI Taxonomy" id="1783531"/>
    <lineage>
        <taxon>Bacteria</taxon>
        <taxon>Bacillati</taxon>
        <taxon>Bacillota</taxon>
        <taxon>Bacilli</taxon>
        <taxon>Bacillales</taxon>
        <taxon>Paenibacillaceae</taxon>
        <taxon>Paenibacillus</taxon>
    </lineage>
</organism>
<accession>A0ABV8K185</accession>
<evidence type="ECO:0000313" key="2">
    <source>
        <dbReference type="Proteomes" id="UP001595715"/>
    </source>
</evidence>
<proteinExistence type="predicted"/>
<keyword evidence="1" id="KW-0378">Hydrolase</keyword>
<protein>
    <submittedName>
        <fullName evidence="1">HAD family hydrolase</fullName>
        <ecNumber evidence="1">3.1.3.-</ecNumber>
    </submittedName>
</protein>
<dbReference type="Pfam" id="PF00702">
    <property type="entry name" value="Hydrolase"/>
    <property type="match status" value="1"/>
</dbReference>
<reference evidence="2" key="1">
    <citation type="journal article" date="2019" name="Int. J. Syst. Evol. Microbiol.">
        <title>The Global Catalogue of Microorganisms (GCM) 10K type strain sequencing project: providing services to taxonomists for standard genome sequencing and annotation.</title>
        <authorList>
            <consortium name="The Broad Institute Genomics Platform"/>
            <consortium name="The Broad Institute Genome Sequencing Center for Infectious Disease"/>
            <person name="Wu L."/>
            <person name="Ma J."/>
        </authorList>
    </citation>
    <scope>NUCLEOTIDE SEQUENCE [LARGE SCALE GENOMIC DNA]</scope>
    <source>
        <strain evidence="2">IBRC-M 10987</strain>
    </source>
</reference>
<name>A0ABV8K185_9BACL</name>